<protein>
    <submittedName>
        <fullName evidence="1">Uncharacterized protein</fullName>
    </submittedName>
</protein>
<organism evidence="1">
    <name type="scientific">uncultured Caudovirales phage</name>
    <dbReference type="NCBI Taxonomy" id="2100421"/>
    <lineage>
        <taxon>Viruses</taxon>
        <taxon>Duplodnaviria</taxon>
        <taxon>Heunggongvirae</taxon>
        <taxon>Uroviricota</taxon>
        <taxon>Caudoviricetes</taxon>
        <taxon>Peduoviridae</taxon>
        <taxon>Maltschvirus</taxon>
        <taxon>Maltschvirus maltsch</taxon>
    </lineage>
</organism>
<reference evidence="1" key="1">
    <citation type="submission" date="2020-04" db="EMBL/GenBank/DDBJ databases">
        <authorList>
            <person name="Chiriac C."/>
            <person name="Salcher M."/>
            <person name="Ghai R."/>
            <person name="Kavagutti S V."/>
        </authorList>
    </citation>
    <scope>NUCLEOTIDE SEQUENCE</scope>
</reference>
<dbReference type="EMBL" id="LR796189">
    <property type="protein sequence ID" value="CAB4125578.1"/>
    <property type="molecule type" value="Genomic_DNA"/>
</dbReference>
<sequence length="64" mass="7632">MCIKKRKLGNDLVSYSIGSYSSGVQLVLRNLRDKSPFPIRRYIRLIVRLFDYQIIFEFRFSNSI</sequence>
<gene>
    <name evidence="1" type="ORF">UFOVP53_173</name>
</gene>
<name>A0A6J5KSV1_9CAUD</name>
<accession>A0A6J5KSV1</accession>
<evidence type="ECO:0000313" key="1">
    <source>
        <dbReference type="EMBL" id="CAB4125578.1"/>
    </source>
</evidence>
<proteinExistence type="predicted"/>